<feature type="chain" id="PRO_5043196440" evidence="1">
    <location>
        <begin position="20"/>
        <end position="128"/>
    </location>
</feature>
<comment type="caution">
    <text evidence="2">The sequence shown here is derived from an EMBL/GenBank/DDBJ whole genome shotgun (WGS) entry which is preliminary data.</text>
</comment>
<gene>
    <name evidence="3" type="ORF">D6D12_01651</name>
    <name evidence="2" type="ORF">D6D15_01460</name>
</gene>
<name>A0A4S9BP26_AURPU</name>
<feature type="signal peptide" evidence="1">
    <location>
        <begin position="1"/>
        <end position="19"/>
    </location>
</feature>
<evidence type="ECO:0000313" key="5">
    <source>
        <dbReference type="Proteomes" id="UP000310374"/>
    </source>
</evidence>
<dbReference type="Proteomes" id="UP000304928">
    <property type="component" value="Unassembled WGS sequence"/>
</dbReference>
<evidence type="ECO:0000313" key="2">
    <source>
        <dbReference type="EMBL" id="THW95358.1"/>
    </source>
</evidence>
<dbReference type="EMBL" id="QZAR01000012">
    <property type="protein sequence ID" value="THW95358.1"/>
    <property type="molecule type" value="Genomic_DNA"/>
</dbReference>
<dbReference type="AlphaFoldDB" id="A0A4S9BP26"/>
<protein>
    <submittedName>
        <fullName evidence="2">Uncharacterized protein</fullName>
    </submittedName>
</protein>
<dbReference type="EMBL" id="QZAT01000010">
    <property type="protein sequence ID" value="THX33381.1"/>
    <property type="molecule type" value="Genomic_DNA"/>
</dbReference>
<evidence type="ECO:0000313" key="3">
    <source>
        <dbReference type="EMBL" id="THX33381.1"/>
    </source>
</evidence>
<reference evidence="4 5" key="1">
    <citation type="submission" date="2018-10" db="EMBL/GenBank/DDBJ databases">
        <title>Fifty Aureobasidium pullulans genomes reveal a recombining polyextremotolerant generalist.</title>
        <authorList>
            <person name="Gostincar C."/>
            <person name="Turk M."/>
            <person name="Zajc J."/>
            <person name="Gunde-Cimerman N."/>
        </authorList>
    </citation>
    <scope>NUCLEOTIDE SEQUENCE [LARGE SCALE GENOMIC DNA]</scope>
    <source>
        <strain evidence="3 5">EXF-10081</strain>
        <strain evidence="2 4">EXF-10507</strain>
    </source>
</reference>
<keyword evidence="1" id="KW-0732">Signal</keyword>
<evidence type="ECO:0000313" key="4">
    <source>
        <dbReference type="Proteomes" id="UP000304928"/>
    </source>
</evidence>
<sequence length="128" mass="14749">MRLSTYLVGFLAAASAVLAVPDLSGLPREIRECVIGNHKTGWDWGGDYNWESLSDEQFCKIQEKFFRRTPTRSWWIHGVFPCVCQRNQLSWADNRLMMGKWATWMDEKCGGHNIGQKHGTGKMCKRQP</sequence>
<organism evidence="2 4">
    <name type="scientific">Aureobasidium pullulans</name>
    <name type="common">Black yeast</name>
    <name type="synonym">Pullularia pullulans</name>
    <dbReference type="NCBI Taxonomy" id="5580"/>
    <lineage>
        <taxon>Eukaryota</taxon>
        <taxon>Fungi</taxon>
        <taxon>Dikarya</taxon>
        <taxon>Ascomycota</taxon>
        <taxon>Pezizomycotina</taxon>
        <taxon>Dothideomycetes</taxon>
        <taxon>Dothideomycetidae</taxon>
        <taxon>Dothideales</taxon>
        <taxon>Saccotheciaceae</taxon>
        <taxon>Aureobasidium</taxon>
    </lineage>
</organism>
<proteinExistence type="predicted"/>
<evidence type="ECO:0000256" key="1">
    <source>
        <dbReference type="SAM" id="SignalP"/>
    </source>
</evidence>
<dbReference type="Proteomes" id="UP000310374">
    <property type="component" value="Unassembled WGS sequence"/>
</dbReference>
<accession>A0A4S9BP26</accession>